<evidence type="ECO:0000256" key="1">
    <source>
        <dbReference type="SAM" id="SignalP"/>
    </source>
</evidence>
<keyword evidence="1" id="KW-0732">Signal</keyword>
<protein>
    <recommendedName>
        <fullName evidence="4">DUF4148 domain-containing protein</fullName>
    </recommendedName>
</protein>
<dbReference type="AlphaFoldDB" id="A0A7G5IHI4"/>
<evidence type="ECO:0008006" key="4">
    <source>
        <dbReference type="Google" id="ProtNLM"/>
    </source>
</evidence>
<dbReference type="RefSeq" id="WP_182296091.1">
    <property type="nucleotide sequence ID" value="NZ_CP059851.1"/>
</dbReference>
<reference evidence="2 3" key="1">
    <citation type="submission" date="2020-07" db="EMBL/GenBank/DDBJ databases">
        <title>Complete genome sequence for Sandaracinobacter sp. M6.</title>
        <authorList>
            <person name="Tang Y."/>
            <person name="Liu Q."/>
            <person name="Guo Z."/>
            <person name="Lei P."/>
            <person name="Huang B."/>
        </authorList>
    </citation>
    <scope>NUCLEOTIDE SEQUENCE [LARGE SCALE GENOMIC DNA]</scope>
    <source>
        <strain evidence="2 3">M6</strain>
    </source>
</reference>
<organism evidence="2 3">
    <name type="scientific">Sandaracinobacteroides saxicola</name>
    <dbReference type="NCBI Taxonomy" id="2759707"/>
    <lineage>
        <taxon>Bacteria</taxon>
        <taxon>Pseudomonadati</taxon>
        <taxon>Pseudomonadota</taxon>
        <taxon>Alphaproteobacteria</taxon>
        <taxon>Sphingomonadales</taxon>
        <taxon>Sphingosinicellaceae</taxon>
        <taxon>Sandaracinobacteroides</taxon>
    </lineage>
</organism>
<keyword evidence="3" id="KW-1185">Reference proteome</keyword>
<feature type="chain" id="PRO_5028990337" description="DUF4148 domain-containing protein" evidence="1">
    <location>
        <begin position="19"/>
        <end position="103"/>
    </location>
</feature>
<evidence type="ECO:0000313" key="3">
    <source>
        <dbReference type="Proteomes" id="UP000515292"/>
    </source>
</evidence>
<proteinExistence type="predicted"/>
<name>A0A7G5IHI4_9SPHN</name>
<accession>A0A7G5IHI4</accession>
<evidence type="ECO:0000313" key="2">
    <source>
        <dbReference type="EMBL" id="QMW22826.1"/>
    </source>
</evidence>
<feature type="signal peptide" evidence="1">
    <location>
        <begin position="1"/>
        <end position="18"/>
    </location>
</feature>
<sequence>MRIIITAALLGLASIAHAGPMAALDRAEARQANQDRRIDAGVAQGQIAPREARLLNRQQAHIDRAIDRRVSDGLYSRRDARIVRAQQRGASGSIRFARHNRWR</sequence>
<gene>
    <name evidence="2" type="ORF">H3309_16255</name>
</gene>
<dbReference type="EMBL" id="CP059851">
    <property type="protein sequence ID" value="QMW22826.1"/>
    <property type="molecule type" value="Genomic_DNA"/>
</dbReference>
<dbReference type="Proteomes" id="UP000515292">
    <property type="component" value="Chromosome"/>
</dbReference>
<dbReference type="KEGG" id="sand:H3309_16255"/>